<dbReference type="RefSeq" id="WP_320379999.1">
    <property type="nucleotide sequence ID" value="NZ_JAWDIQ010000002.1"/>
</dbReference>
<keyword evidence="2 3" id="KW-0378">Hydrolase</keyword>
<organism evidence="3 4">
    <name type="scientific">Paracerasibacillus soli</name>
    <dbReference type="NCBI Taxonomy" id="480284"/>
    <lineage>
        <taxon>Bacteria</taxon>
        <taxon>Bacillati</taxon>
        <taxon>Bacillota</taxon>
        <taxon>Bacilli</taxon>
        <taxon>Bacillales</taxon>
        <taxon>Bacillaceae</taxon>
        <taxon>Paracerasibacillus</taxon>
    </lineage>
</organism>
<comment type="similarity">
    <text evidence="1">Belongs to the 4-hydroxybenzoyl-CoA thioesterase family.</text>
</comment>
<protein>
    <submittedName>
        <fullName evidence="3">Acyl-CoA thioesterase</fullName>
        <ecNumber evidence="3">3.1.2.-</ecNumber>
    </submittedName>
</protein>
<dbReference type="Pfam" id="PF13279">
    <property type="entry name" value="4HBT_2"/>
    <property type="match status" value="1"/>
</dbReference>
<keyword evidence="4" id="KW-1185">Reference proteome</keyword>
<gene>
    <name evidence="3" type="ORF">RWD45_12230</name>
</gene>
<dbReference type="NCBIfam" id="TIGR00051">
    <property type="entry name" value="YbgC/FadM family acyl-CoA thioesterase"/>
    <property type="match status" value="1"/>
</dbReference>
<dbReference type="Proteomes" id="UP001275315">
    <property type="component" value="Unassembled WGS sequence"/>
</dbReference>
<reference evidence="3 4" key="1">
    <citation type="submission" date="2023-10" db="EMBL/GenBank/DDBJ databases">
        <title>Virgibacillus soli CC-YMP-6 genome.</title>
        <authorList>
            <person name="Miliotis G."/>
            <person name="Sengupta P."/>
            <person name="Hameed A."/>
            <person name="Chuvochina M."/>
            <person name="Mcdonagh F."/>
            <person name="Simpson A.C."/>
            <person name="Singh N.K."/>
            <person name="Rekha P.D."/>
            <person name="Raman K."/>
            <person name="Hugenholtz P."/>
            <person name="Venkateswaran K."/>
        </authorList>
    </citation>
    <scope>NUCLEOTIDE SEQUENCE [LARGE SCALE GENOMIC DNA]</scope>
    <source>
        <strain evidence="3 4">CC-YMP-6</strain>
    </source>
</reference>
<dbReference type="SUPFAM" id="SSF54637">
    <property type="entry name" value="Thioesterase/thiol ester dehydrase-isomerase"/>
    <property type="match status" value="1"/>
</dbReference>
<dbReference type="Gene3D" id="3.10.129.10">
    <property type="entry name" value="Hotdog Thioesterase"/>
    <property type="match status" value="1"/>
</dbReference>
<dbReference type="PIRSF" id="PIRSF003230">
    <property type="entry name" value="YbgC"/>
    <property type="match status" value="1"/>
</dbReference>
<evidence type="ECO:0000256" key="1">
    <source>
        <dbReference type="ARBA" id="ARBA00005953"/>
    </source>
</evidence>
<dbReference type="PANTHER" id="PTHR31793:SF27">
    <property type="entry name" value="NOVEL THIOESTERASE SUPERFAMILY DOMAIN AND SAPOSIN A-TYPE DOMAIN CONTAINING PROTEIN (0610012H03RIK)"/>
    <property type="match status" value="1"/>
</dbReference>
<comment type="caution">
    <text evidence="3">The sequence shown here is derived from an EMBL/GenBank/DDBJ whole genome shotgun (WGS) entry which is preliminary data.</text>
</comment>
<evidence type="ECO:0000256" key="2">
    <source>
        <dbReference type="ARBA" id="ARBA00022801"/>
    </source>
</evidence>
<sequence>MTLKWVRTEVPVRYVECDPMGVVHHSHYLNWFEIGRMKLAEEAGIYFRELDKEIYFPVVHIDCAYKESAKFGDVVIVETALQQPKKAYLQFSYRIFRKYGRALLAKGESEHALTYPDGRLIYRLDAEFEQKIERFLSS</sequence>
<dbReference type="InterPro" id="IPR029069">
    <property type="entry name" value="HotDog_dom_sf"/>
</dbReference>
<dbReference type="EC" id="3.1.2.-" evidence="3"/>
<dbReference type="EMBL" id="JAWDIQ010000002">
    <property type="protein sequence ID" value="MDY0409190.1"/>
    <property type="molecule type" value="Genomic_DNA"/>
</dbReference>
<dbReference type="PANTHER" id="PTHR31793">
    <property type="entry name" value="4-HYDROXYBENZOYL-COA THIOESTERASE FAMILY MEMBER"/>
    <property type="match status" value="1"/>
</dbReference>
<proteinExistence type="inferred from homology"/>
<evidence type="ECO:0000313" key="4">
    <source>
        <dbReference type="Proteomes" id="UP001275315"/>
    </source>
</evidence>
<name>A0ABU5CSG8_9BACI</name>
<dbReference type="InterPro" id="IPR050563">
    <property type="entry name" value="4-hydroxybenzoyl-CoA_TE"/>
</dbReference>
<dbReference type="CDD" id="cd00586">
    <property type="entry name" value="4HBT"/>
    <property type="match status" value="1"/>
</dbReference>
<evidence type="ECO:0000313" key="3">
    <source>
        <dbReference type="EMBL" id="MDY0409190.1"/>
    </source>
</evidence>
<dbReference type="GO" id="GO:0016787">
    <property type="term" value="F:hydrolase activity"/>
    <property type="evidence" value="ECO:0007669"/>
    <property type="project" value="UniProtKB-KW"/>
</dbReference>
<dbReference type="InterPro" id="IPR006684">
    <property type="entry name" value="YbgC/YbaW"/>
</dbReference>
<accession>A0ABU5CSG8</accession>